<feature type="transmembrane region" description="Helical" evidence="7">
    <location>
        <begin position="460"/>
        <end position="482"/>
    </location>
</feature>
<proteinExistence type="inferred from homology"/>
<accession>A0A0D8Y108</accession>
<protein>
    <submittedName>
        <fullName evidence="9">Patched family protein</fullName>
    </submittedName>
</protein>
<feature type="transmembrane region" description="Helical" evidence="7">
    <location>
        <begin position="919"/>
        <end position="943"/>
    </location>
</feature>
<dbReference type="SUPFAM" id="SSF82866">
    <property type="entry name" value="Multidrug efflux transporter AcrB transmembrane domain"/>
    <property type="match status" value="2"/>
</dbReference>
<evidence type="ECO:0000256" key="5">
    <source>
        <dbReference type="ARBA" id="ARBA00023136"/>
    </source>
</evidence>
<dbReference type="AlphaFoldDB" id="A0A0D8Y108"/>
<keyword evidence="4 7" id="KW-1133">Transmembrane helix</keyword>
<feature type="transmembrane region" description="Helical" evidence="7">
    <location>
        <begin position="426"/>
        <end position="448"/>
    </location>
</feature>
<gene>
    <name evidence="9" type="ORF">DICVIV_03319</name>
</gene>
<evidence type="ECO:0000256" key="6">
    <source>
        <dbReference type="ARBA" id="ARBA00023180"/>
    </source>
</evidence>
<dbReference type="GO" id="GO:0030659">
    <property type="term" value="C:cytoplasmic vesicle membrane"/>
    <property type="evidence" value="ECO:0007669"/>
    <property type="project" value="TreeGrafter"/>
</dbReference>
<evidence type="ECO:0000256" key="3">
    <source>
        <dbReference type="ARBA" id="ARBA00022692"/>
    </source>
</evidence>
<evidence type="ECO:0000313" key="10">
    <source>
        <dbReference type="Proteomes" id="UP000053766"/>
    </source>
</evidence>
<dbReference type="InterPro" id="IPR051697">
    <property type="entry name" value="Patched_domain-protein"/>
</dbReference>
<comment type="subcellular location">
    <subcellularLocation>
        <location evidence="1">Membrane</location>
        <topology evidence="1">Multi-pass membrane protein</topology>
    </subcellularLocation>
</comment>
<dbReference type="EMBL" id="KN716203">
    <property type="protein sequence ID" value="KJH50553.1"/>
    <property type="molecule type" value="Genomic_DNA"/>
</dbReference>
<reference evidence="10" key="2">
    <citation type="journal article" date="2016" name="Sci. Rep.">
        <title>Dictyocaulus viviparus genome, variome and transcriptome elucidate lungworm biology and support future intervention.</title>
        <authorList>
            <person name="McNulty S.N."/>
            <person name="Strube C."/>
            <person name="Rosa B.A."/>
            <person name="Martin J.C."/>
            <person name="Tyagi R."/>
            <person name="Choi Y.J."/>
            <person name="Wang Q."/>
            <person name="Hallsworth Pepin K."/>
            <person name="Zhang X."/>
            <person name="Ozersky P."/>
            <person name="Wilson R.K."/>
            <person name="Sternberg P.W."/>
            <person name="Gasser R.B."/>
            <person name="Mitreva M."/>
        </authorList>
    </citation>
    <scope>NUCLEOTIDE SEQUENCE [LARGE SCALE GENOMIC DNA]</scope>
    <source>
        <strain evidence="10">HannoverDv2000</strain>
    </source>
</reference>
<dbReference type="PANTHER" id="PTHR10796:SF122">
    <property type="entry name" value="SSD DOMAIN-CONTAINING PROTEIN"/>
    <property type="match status" value="1"/>
</dbReference>
<feature type="domain" description="SSD" evidence="8">
    <location>
        <begin position="426"/>
        <end position="588"/>
    </location>
</feature>
<dbReference type="OrthoDB" id="6510177at2759"/>
<keyword evidence="6" id="KW-0325">Glycoprotein</keyword>
<evidence type="ECO:0000256" key="4">
    <source>
        <dbReference type="ARBA" id="ARBA00022989"/>
    </source>
</evidence>
<feature type="transmembrane region" description="Helical" evidence="7">
    <location>
        <begin position="119"/>
        <end position="140"/>
    </location>
</feature>
<keyword evidence="10" id="KW-1185">Reference proteome</keyword>
<dbReference type="Gene3D" id="1.20.1640.10">
    <property type="entry name" value="Multidrug efflux transporter AcrB transmembrane domain"/>
    <property type="match status" value="2"/>
</dbReference>
<name>A0A0D8Y108_DICVI</name>
<dbReference type="Pfam" id="PF02460">
    <property type="entry name" value="Patched"/>
    <property type="match status" value="1"/>
</dbReference>
<comment type="similarity">
    <text evidence="2">Belongs to the patched family.</text>
</comment>
<evidence type="ECO:0000256" key="2">
    <source>
        <dbReference type="ARBA" id="ARBA00005585"/>
    </source>
</evidence>
<dbReference type="GO" id="GO:0006897">
    <property type="term" value="P:endocytosis"/>
    <property type="evidence" value="ECO:0007669"/>
    <property type="project" value="TreeGrafter"/>
</dbReference>
<keyword evidence="5 7" id="KW-0472">Membrane</keyword>
<evidence type="ECO:0000313" key="9">
    <source>
        <dbReference type="EMBL" id="KJH50553.1"/>
    </source>
</evidence>
<dbReference type="InterPro" id="IPR000731">
    <property type="entry name" value="SSD"/>
</dbReference>
<feature type="transmembrane region" description="Helical" evidence="7">
    <location>
        <begin position="817"/>
        <end position="837"/>
    </location>
</feature>
<dbReference type="InterPro" id="IPR003392">
    <property type="entry name" value="PTHD_SSD"/>
</dbReference>
<feature type="transmembrane region" description="Helical" evidence="7">
    <location>
        <begin position="843"/>
        <end position="863"/>
    </location>
</feature>
<evidence type="ECO:0000256" key="7">
    <source>
        <dbReference type="SAM" id="Phobius"/>
    </source>
</evidence>
<dbReference type="PANTHER" id="PTHR10796">
    <property type="entry name" value="PATCHED-RELATED"/>
    <property type="match status" value="1"/>
</dbReference>
<organism evidence="9 10">
    <name type="scientific">Dictyocaulus viviparus</name>
    <name type="common">Bovine lungworm</name>
    <dbReference type="NCBI Taxonomy" id="29172"/>
    <lineage>
        <taxon>Eukaryota</taxon>
        <taxon>Metazoa</taxon>
        <taxon>Ecdysozoa</taxon>
        <taxon>Nematoda</taxon>
        <taxon>Chromadorea</taxon>
        <taxon>Rhabditida</taxon>
        <taxon>Rhabditina</taxon>
        <taxon>Rhabditomorpha</taxon>
        <taxon>Strongyloidea</taxon>
        <taxon>Metastrongylidae</taxon>
        <taxon>Dictyocaulus</taxon>
    </lineage>
</organism>
<dbReference type="Proteomes" id="UP000053766">
    <property type="component" value="Unassembled WGS sequence"/>
</dbReference>
<dbReference type="PROSITE" id="PS50156">
    <property type="entry name" value="SSD"/>
    <property type="match status" value="1"/>
</dbReference>
<evidence type="ECO:0000256" key="1">
    <source>
        <dbReference type="ARBA" id="ARBA00004141"/>
    </source>
</evidence>
<reference evidence="9 10" key="1">
    <citation type="submission" date="2013-11" db="EMBL/GenBank/DDBJ databases">
        <title>Draft genome of the bovine lungworm Dictyocaulus viviparus.</title>
        <authorList>
            <person name="Mitreva M."/>
        </authorList>
    </citation>
    <scope>NUCLEOTIDE SEQUENCE [LARGE SCALE GENOMIC DNA]</scope>
    <source>
        <strain evidence="9 10">HannoverDv2000</strain>
    </source>
</reference>
<sequence length="958" mass="109861">MRKLLRTEGQKKRSINVYRKYSTTMSRPVFSEIRGDDLVYNEEYQKTKKKESSLDEIIEHLSFDVFKLHRNQKLTCSTTTLATNSITCDVTFITMGKDLRKDTLFIRCITYGFEKIGHYISYAPWTFILLSTLATILLSIKIPFTKMQNHVSDFTPYGARSRIELKFICRCLIRWHFVVSDRFDLKPASSLLFQLHTVTERIDDDDHLRRRAEHIYENFFSNRGEPKAIYAFIHPKDGDNLLKTTHFNETVQVLDKISHDFYIRTPKGKKNFEQFCEGFCTINEPVRHFYNGMLISDEYINKSRHLDLGYPITTVLGTKLHMDPNLFGVKVAVHDEFQNEIIISPVDIKHKGSLENQIPNNIRVVSLIVLQFRIEVATDINPVDENAYERSIIQYFEKNFTSDYITVDIMTENYITSEIVRAGLSLLPFLAVGFAIMVTFSCTTFSISGFIQKQMSVHKIILAVMACVCPFMACGATMGGLFWVGFRFGSIMCVTPFLVLAIGVDDAYLMNNSWERITTLRRKVAYDNVDDELRWRIVEMLVQTGPSVSITTITNMLAFGIGTFTPTPEIQLFSIGNAIAVAVDFVFQNIGRLLSFHSEQIRLVGNSSRIGGLLVFEARQKHITPFYSVCWILVEKPGDISNATVSNRLHQLVSDFESLPNAIGRYSTKFWLRDYEDFLTQADDPEILREFDELFNVGLDVPTNDSFEDTTTVKPKGNELKQFLEWPEFSFWKGFIQLETRFDMQVRKIGAYLIKYVLLDDGLLWPDVERAELTEWSNRAILLNQWRKIADKYSDMKVSIYEEDAKFLDLIETMIPISLQSALFTFVSMFAVAVLFISHIPTLFVATLSILSTSVGVFGIMSLRGAQLDPIMMSATVMSIGFSVDIPSHISYHFHHTVLLEEITEKQSSTVTERLKETVAAVGFPIMQASMSTALCLLCLFFVNLHMAQIKEYLYVYN</sequence>
<evidence type="ECO:0000259" key="8">
    <source>
        <dbReference type="PROSITE" id="PS50156"/>
    </source>
</evidence>
<dbReference type="GO" id="GO:0005886">
    <property type="term" value="C:plasma membrane"/>
    <property type="evidence" value="ECO:0007669"/>
    <property type="project" value="TreeGrafter"/>
</dbReference>
<keyword evidence="3 7" id="KW-0812">Transmembrane</keyword>
<dbReference type="GO" id="GO:0018996">
    <property type="term" value="P:molting cycle, collagen and cuticulin-based cuticle"/>
    <property type="evidence" value="ECO:0007669"/>
    <property type="project" value="TreeGrafter"/>
</dbReference>